<reference evidence="2" key="2">
    <citation type="journal article" date="2023" name="IMA Fungus">
        <title>Comparative genomic study of the Penicillium genus elucidates a diverse pangenome and 15 lateral gene transfer events.</title>
        <authorList>
            <person name="Petersen C."/>
            <person name="Sorensen T."/>
            <person name="Nielsen M.R."/>
            <person name="Sondergaard T.E."/>
            <person name="Sorensen J.L."/>
            <person name="Fitzpatrick D.A."/>
            <person name="Frisvad J.C."/>
            <person name="Nielsen K.L."/>
        </authorList>
    </citation>
    <scope>NUCLEOTIDE SEQUENCE</scope>
    <source>
        <strain evidence="2">IBT 16849</strain>
    </source>
</reference>
<proteinExistence type="predicted"/>
<comment type="caution">
    <text evidence="2">The sequence shown here is derived from an EMBL/GenBank/DDBJ whole genome shotgun (WGS) entry which is preliminary data.</text>
</comment>
<organism evidence="2 3">
    <name type="scientific">Penicillium cf. griseofulvum</name>
    <dbReference type="NCBI Taxonomy" id="2972120"/>
    <lineage>
        <taxon>Eukaryota</taxon>
        <taxon>Fungi</taxon>
        <taxon>Dikarya</taxon>
        <taxon>Ascomycota</taxon>
        <taxon>Pezizomycotina</taxon>
        <taxon>Eurotiomycetes</taxon>
        <taxon>Eurotiomycetidae</taxon>
        <taxon>Eurotiales</taxon>
        <taxon>Aspergillaceae</taxon>
        <taxon>Penicillium</taxon>
    </lineage>
</organism>
<protein>
    <submittedName>
        <fullName evidence="2">Uncharacterized protein</fullName>
    </submittedName>
</protein>
<name>A0A9W9JGV7_9EURO</name>
<evidence type="ECO:0000313" key="3">
    <source>
        <dbReference type="Proteomes" id="UP001150879"/>
    </source>
</evidence>
<dbReference type="AlphaFoldDB" id="A0A9W9JGV7"/>
<sequence length="86" mass="9284">MAPRAESLGIGPQKSKGPNPKPDAKNALTQDKDKSAGLKTNHPPPPPATSEPKKSPTATRFSAAKNHILQDFRCYRSGKRLLFTSC</sequence>
<accession>A0A9W9JGV7</accession>
<dbReference type="Proteomes" id="UP001150879">
    <property type="component" value="Unassembled WGS sequence"/>
</dbReference>
<evidence type="ECO:0000313" key="2">
    <source>
        <dbReference type="EMBL" id="KAJ5194116.1"/>
    </source>
</evidence>
<keyword evidence="3" id="KW-1185">Reference proteome</keyword>
<evidence type="ECO:0000256" key="1">
    <source>
        <dbReference type="SAM" id="MobiDB-lite"/>
    </source>
</evidence>
<reference evidence="2" key="1">
    <citation type="submission" date="2022-11" db="EMBL/GenBank/DDBJ databases">
        <authorList>
            <person name="Petersen C."/>
        </authorList>
    </citation>
    <scope>NUCLEOTIDE SEQUENCE</scope>
    <source>
        <strain evidence="2">IBT 16849</strain>
    </source>
</reference>
<gene>
    <name evidence="2" type="ORF">N7472_006582</name>
</gene>
<feature type="region of interest" description="Disordered" evidence="1">
    <location>
        <begin position="1"/>
        <end position="59"/>
    </location>
</feature>
<dbReference type="EMBL" id="JAPQKP010000004">
    <property type="protein sequence ID" value="KAJ5194116.1"/>
    <property type="molecule type" value="Genomic_DNA"/>
</dbReference>